<dbReference type="Proteomes" id="UP000266723">
    <property type="component" value="Unassembled WGS sequence"/>
</dbReference>
<accession>A0ABQ7DUZ9</accession>
<reference evidence="1 2" key="1">
    <citation type="journal article" date="2020" name="BMC Genomics">
        <title>Intraspecific diversification of the crop wild relative Brassica cretica Lam. using demographic model selection.</title>
        <authorList>
            <person name="Kioukis A."/>
            <person name="Michalopoulou V.A."/>
            <person name="Briers L."/>
            <person name="Pirintsos S."/>
            <person name="Studholme D.J."/>
            <person name="Pavlidis P."/>
            <person name="Sarris P.F."/>
        </authorList>
    </citation>
    <scope>NUCLEOTIDE SEQUENCE [LARGE SCALE GENOMIC DNA]</scope>
    <source>
        <strain evidence="2">cv. PFS-1207/04</strain>
    </source>
</reference>
<keyword evidence="2" id="KW-1185">Reference proteome</keyword>
<comment type="caution">
    <text evidence="1">The sequence shown here is derived from an EMBL/GenBank/DDBJ whole genome shotgun (WGS) entry which is preliminary data.</text>
</comment>
<evidence type="ECO:0000313" key="2">
    <source>
        <dbReference type="Proteomes" id="UP000266723"/>
    </source>
</evidence>
<evidence type="ECO:0000313" key="1">
    <source>
        <dbReference type="EMBL" id="KAF3580931.1"/>
    </source>
</evidence>
<name>A0ABQ7DUZ9_BRACR</name>
<protein>
    <submittedName>
        <fullName evidence="1">Uncharacterized protein</fullName>
    </submittedName>
</protein>
<organism evidence="1 2">
    <name type="scientific">Brassica cretica</name>
    <name type="common">Mustard</name>
    <dbReference type="NCBI Taxonomy" id="69181"/>
    <lineage>
        <taxon>Eukaryota</taxon>
        <taxon>Viridiplantae</taxon>
        <taxon>Streptophyta</taxon>
        <taxon>Embryophyta</taxon>
        <taxon>Tracheophyta</taxon>
        <taxon>Spermatophyta</taxon>
        <taxon>Magnoliopsida</taxon>
        <taxon>eudicotyledons</taxon>
        <taxon>Gunneridae</taxon>
        <taxon>Pentapetalae</taxon>
        <taxon>rosids</taxon>
        <taxon>malvids</taxon>
        <taxon>Brassicales</taxon>
        <taxon>Brassicaceae</taxon>
        <taxon>Brassiceae</taxon>
        <taxon>Brassica</taxon>
    </lineage>
</organism>
<gene>
    <name evidence="1" type="ORF">DY000_02031903</name>
</gene>
<proteinExistence type="predicted"/>
<dbReference type="EMBL" id="QGKV02000649">
    <property type="protein sequence ID" value="KAF3580931.1"/>
    <property type="molecule type" value="Genomic_DNA"/>
</dbReference>
<sequence>MEEETAVLALFIQVARQTQNPLDFWGRGNTKVGFKLSWSQLLSLYFDGDFDATTVIFDATTPISRLIEDFSAKSNIDEGKDEFQCENHSRRLPILSLSTAIQSKPGEKSAAKAKRNNGQGKSIAEYSTIWEMKKEDLMMKEKLSKLVILDTLLAKKDPLTEAEEVVKNKLLAEYF</sequence>